<dbReference type="EMBL" id="OCMY01000002">
    <property type="protein sequence ID" value="SOD60443.1"/>
    <property type="molecule type" value="Genomic_DNA"/>
</dbReference>
<protein>
    <submittedName>
        <fullName evidence="1">2-iminobutanoate/2-iminopropanoate deaminase</fullName>
    </submittedName>
</protein>
<dbReference type="Proteomes" id="UP000219271">
    <property type="component" value="Unassembled WGS sequence"/>
</dbReference>
<dbReference type="SUPFAM" id="SSF55298">
    <property type="entry name" value="YjgF-like"/>
    <property type="match status" value="1"/>
</dbReference>
<dbReference type="InterPro" id="IPR006175">
    <property type="entry name" value="YjgF/YER057c/UK114"/>
</dbReference>
<dbReference type="Pfam" id="PF01042">
    <property type="entry name" value="Ribonuc_L-PSP"/>
    <property type="match status" value="1"/>
</dbReference>
<accession>A0A286DPA6</accession>
<organism evidence="1 2">
    <name type="scientific">Candidatus Pantoea floridensis</name>
    <dbReference type="NCBI Taxonomy" id="1938870"/>
    <lineage>
        <taxon>Bacteria</taxon>
        <taxon>Pseudomonadati</taxon>
        <taxon>Pseudomonadota</taxon>
        <taxon>Gammaproteobacteria</taxon>
        <taxon>Enterobacterales</taxon>
        <taxon>Erwiniaceae</taxon>
        <taxon>Pantoea</taxon>
    </lineage>
</organism>
<gene>
    <name evidence="1" type="ORF">SAMN06273570_4701</name>
</gene>
<dbReference type="GO" id="GO:0019239">
    <property type="term" value="F:deaminase activity"/>
    <property type="evidence" value="ECO:0007669"/>
    <property type="project" value="TreeGrafter"/>
</dbReference>
<name>A0A286DPA6_9GAMM</name>
<keyword evidence="2" id="KW-1185">Reference proteome</keyword>
<dbReference type="AlphaFoldDB" id="A0A286DPA6"/>
<dbReference type="CDD" id="cd00448">
    <property type="entry name" value="YjgF_YER057c_UK114_family"/>
    <property type="match status" value="1"/>
</dbReference>
<dbReference type="PANTHER" id="PTHR11803:SF39">
    <property type="entry name" value="2-IMINOBUTANOATE_2-IMINOPROPANOATE DEAMINASE"/>
    <property type="match status" value="1"/>
</dbReference>
<sequence length="139" mass="15524">MVRSLFAHFQNGSYMNNVLRKNYPELGEVKAPYVHAVKHGGTLYISGLTAFGTVAQHKGIAEQAEEIFCQIRKIISAEGSDFSALIKVTIFITSFKEIDELRKVLYRNYGDHLPASSLVEVSRLFSPDLSIEIEAIFGL</sequence>
<dbReference type="PANTHER" id="PTHR11803">
    <property type="entry name" value="2-IMINOBUTANOATE/2-IMINOPROPANOATE DEAMINASE RIDA"/>
    <property type="match status" value="1"/>
</dbReference>
<dbReference type="GO" id="GO:0005829">
    <property type="term" value="C:cytosol"/>
    <property type="evidence" value="ECO:0007669"/>
    <property type="project" value="TreeGrafter"/>
</dbReference>
<dbReference type="Gene3D" id="3.30.1330.40">
    <property type="entry name" value="RutC-like"/>
    <property type="match status" value="1"/>
</dbReference>
<reference evidence="2" key="1">
    <citation type="submission" date="2017-09" db="EMBL/GenBank/DDBJ databases">
        <authorList>
            <person name="Varghese N."/>
            <person name="Submissions S."/>
        </authorList>
    </citation>
    <scope>NUCLEOTIDE SEQUENCE [LARGE SCALE GENOMIC DNA]</scope>
    <source>
        <strain evidence="2">JKS000234</strain>
    </source>
</reference>
<proteinExistence type="predicted"/>
<evidence type="ECO:0000313" key="1">
    <source>
        <dbReference type="EMBL" id="SOD60443.1"/>
    </source>
</evidence>
<evidence type="ECO:0000313" key="2">
    <source>
        <dbReference type="Proteomes" id="UP000219271"/>
    </source>
</evidence>
<dbReference type="InterPro" id="IPR035959">
    <property type="entry name" value="RutC-like_sf"/>
</dbReference>